<gene>
    <name evidence="3" type="ORF">GPM918_LOCUS6798</name>
    <name evidence="4" type="ORF">SRO942_LOCUS6798</name>
</gene>
<dbReference type="AlphaFoldDB" id="A0A813XI14"/>
<dbReference type="SUPFAM" id="SSF57625">
    <property type="entry name" value="Invertebrate chitin-binding proteins"/>
    <property type="match status" value="1"/>
</dbReference>
<dbReference type="InterPro" id="IPR036508">
    <property type="entry name" value="Chitin-bd_dom_sf"/>
</dbReference>
<evidence type="ECO:0000313" key="3">
    <source>
        <dbReference type="EMBL" id="CAF0865159.1"/>
    </source>
</evidence>
<dbReference type="Proteomes" id="UP000681722">
    <property type="component" value="Unassembled WGS sequence"/>
</dbReference>
<dbReference type="EMBL" id="CAJOBC010001067">
    <property type="protein sequence ID" value="CAF3652670.1"/>
    <property type="molecule type" value="Genomic_DNA"/>
</dbReference>
<sequence length="232" mass="26857">MFPGPSTAYMRTRITLQTATFFPTHSVELMRTNKTLSYCITNVGQCFTSLMIKRPYQEATSFCYQRWQFDGSIKPRYIQQVSAEEYDPKKHKQPTLVDDAFIENWLEWKLENFYGFQYVDPDKDLIQIKIAINWTCPRNHTEFVSIPSQCSSFLVCIKNQEEPAWIANCPPKMHFSPRSRICVLDENVCPQFKRSIYSKKHDVLSPVTLSPSPSSPPPPSITTQKIASELIK</sequence>
<evidence type="ECO:0000259" key="2">
    <source>
        <dbReference type="PROSITE" id="PS50940"/>
    </source>
</evidence>
<dbReference type="Gene3D" id="2.170.140.10">
    <property type="entry name" value="Chitin binding domain"/>
    <property type="match status" value="1"/>
</dbReference>
<proteinExistence type="predicted"/>
<organism evidence="3 5">
    <name type="scientific">Didymodactylos carnosus</name>
    <dbReference type="NCBI Taxonomy" id="1234261"/>
    <lineage>
        <taxon>Eukaryota</taxon>
        <taxon>Metazoa</taxon>
        <taxon>Spiralia</taxon>
        <taxon>Gnathifera</taxon>
        <taxon>Rotifera</taxon>
        <taxon>Eurotatoria</taxon>
        <taxon>Bdelloidea</taxon>
        <taxon>Philodinida</taxon>
        <taxon>Philodinidae</taxon>
        <taxon>Didymodactylos</taxon>
    </lineage>
</organism>
<feature type="domain" description="Chitin-binding type-2" evidence="2">
    <location>
        <begin position="133"/>
        <end position="191"/>
    </location>
</feature>
<evidence type="ECO:0000256" key="1">
    <source>
        <dbReference type="SAM" id="MobiDB-lite"/>
    </source>
</evidence>
<dbReference type="InterPro" id="IPR002557">
    <property type="entry name" value="Chitin-bd_dom"/>
</dbReference>
<accession>A0A813XI14</accession>
<dbReference type="SMART" id="SM00494">
    <property type="entry name" value="ChtBD2"/>
    <property type="match status" value="1"/>
</dbReference>
<dbReference type="Proteomes" id="UP000663829">
    <property type="component" value="Unassembled WGS sequence"/>
</dbReference>
<comment type="caution">
    <text evidence="3">The sequence shown here is derived from an EMBL/GenBank/DDBJ whole genome shotgun (WGS) entry which is preliminary data.</text>
</comment>
<evidence type="ECO:0000313" key="4">
    <source>
        <dbReference type="EMBL" id="CAF3652670.1"/>
    </source>
</evidence>
<protein>
    <recommendedName>
        <fullName evidence="2">Chitin-binding type-2 domain-containing protein</fullName>
    </recommendedName>
</protein>
<name>A0A813XI14_9BILA</name>
<keyword evidence="5" id="KW-1185">Reference proteome</keyword>
<dbReference type="GO" id="GO:0005576">
    <property type="term" value="C:extracellular region"/>
    <property type="evidence" value="ECO:0007669"/>
    <property type="project" value="InterPro"/>
</dbReference>
<dbReference type="PROSITE" id="PS50940">
    <property type="entry name" value="CHIT_BIND_II"/>
    <property type="match status" value="1"/>
</dbReference>
<feature type="non-terminal residue" evidence="3">
    <location>
        <position position="1"/>
    </location>
</feature>
<evidence type="ECO:0000313" key="5">
    <source>
        <dbReference type="Proteomes" id="UP000663829"/>
    </source>
</evidence>
<dbReference type="GO" id="GO:0008061">
    <property type="term" value="F:chitin binding"/>
    <property type="evidence" value="ECO:0007669"/>
    <property type="project" value="InterPro"/>
</dbReference>
<reference evidence="3" key="1">
    <citation type="submission" date="2021-02" db="EMBL/GenBank/DDBJ databases">
        <authorList>
            <person name="Nowell W R."/>
        </authorList>
    </citation>
    <scope>NUCLEOTIDE SEQUENCE</scope>
</reference>
<feature type="region of interest" description="Disordered" evidence="1">
    <location>
        <begin position="207"/>
        <end position="226"/>
    </location>
</feature>
<dbReference type="Pfam" id="PF01607">
    <property type="entry name" value="CBM_14"/>
    <property type="match status" value="1"/>
</dbReference>
<dbReference type="EMBL" id="CAJNOQ010001067">
    <property type="protein sequence ID" value="CAF0865159.1"/>
    <property type="molecule type" value="Genomic_DNA"/>
</dbReference>